<feature type="region of interest" description="Disordered" evidence="1">
    <location>
        <begin position="422"/>
        <end position="478"/>
    </location>
</feature>
<proteinExistence type="predicted"/>
<reference evidence="3" key="1">
    <citation type="journal article" date="2017" name="Genome Biol. Evol.">
        <title>The complete genome sequence of the phytopathogenic fungus Sclerotinia sclerotiorum reveals insights into the genome architecture of broad host range pathogens.</title>
        <authorList>
            <person name="Derbyshire M."/>
            <person name="Denton-Giles M."/>
            <person name="Hegedus D."/>
            <person name="Seifbarghy S."/>
            <person name="Rollins J."/>
            <person name="van Kan J."/>
            <person name="Seidl M.F."/>
            <person name="Faino L."/>
            <person name="Mbengue M."/>
            <person name="Navaud O."/>
            <person name="Raffaele S."/>
            <person name="Hammond-Kosack K."/>
            <person name="Heard S."/>
            <person name="Oliver R."/>
        </authorList>
    </citation>
    <scope>NUCLEOTIDE SEQUENCE [LARGE SCALE GENOMIC DNA]</scope>
    <source>
        <strain evidence="3">ATCC 18683 / 1980 / Ss-1</strain>
    </source>
</reference>
<evidence type="ECO:0000256" key="1">
    <source>
        <dbReference type="SAM" id="MobiDB-lite"/>
    </source>
</evidence>
<evidence type="ECO:0000313" key="2">
    <source>
        <dbReference type="EMBL" id="APA14058.1"/>
    </source>
</evidence>
<dbReference type="Proteomes" id="UP000177798">
    <property type="component" value="Chromosome 12"/>
</dbReference>
<dbReference type="VEuPathDB" id="FungiDB:sscle_12g088280"/>
<dbReference type="AlphaFoldDB" id="A0A1D9QGM0"/>
<name>A0A1D9QGM0_SCLS1</name>
<organism evidence="2 3">
    <name type="scientific">Sclerotinia sclerotiorum (strain ATCC 18683 / 1980 / Ss-1)</name>
    <name type="common">White mold</name>
    <name type="synonym">Whetzelinia sclerotiorum</name>
    <dbReference type="NCBI Taxonomy" id="665079"/>
    <lineage>
        <taxon>Eukaryota</taxon>
        <taxon>Fungi</taxon>
        <taxon>Dikarya</taxon>
        <taxon>Ascomycota</taxon>
        <taxon>Pezizomycotina</taxon>
        <taxon>Leotiomycetes</taxon>
        <taxon>Helotiales</taxon>
        <taxon>Sclerotiniaceae</taxon>
        <taxon>Sclerotinia</taxon>
    </lineage>
</organism>
<sequence>MPWREFLPIARCQGLPVSIGRPGTILQAVQVDSPREIGMVAFATWAIINDQWDQAVQMDSGIDRGRIKAAAHALTDISYMAMQKPEWREVNLFKWWNILHEALLDPELTVAGYKARIRGENTPTTPKAKSKNSKPIILPDVEDSEQRNENISYNDTDNIPEGKKLLFFSRDRVDDDDLEDDDDKECEVEALGSKIKHETSRWQFALGQDLEPAHLATPDTSKFFMVRQLRKDPNKIDVREYPHVAGFNWNDKEVVKALNRGRNQIILRTNGPKVPARLAWSQIEKDLLRHQVIKGLKHGYTKNNMPWNQVAHNINVDLEKVTQRQGSSLARPSKWNPKTKQQDYHTKIHLKMQKDRTGSERNATGCMNQSNKFGDIDALLRNSVEQPNRRETLDQMLKMIHDADHLSPLPRVLSAASVGEDVEMQLEDGGGSSGDEPSSTQSDGMQTDGVDDYSDDESLMKRKKSDLVANKSLGNEAP</sequence>
<dbReference type="RefSeq" id="XP_001587878.1">
    <property type="nucleotide sequence ID" value="XM_001587828.1"/>
</dbReference>
<accession>A0A1D9QGM0</accession>
<dbReference type="OrthoDB" id="3536584at2759"/>
<dbReference type="EMBL" id="CP017825">
    <property type="protein sequence ID" value="APA14058.1"/>
    <property type="molecule type" value="Genomic_DNA"/>
</dbReference>
<protein>
    <submittedName>
        <fullName evidence="2">Uncharacterized protein</fullName>
    </submittedName>
</protein>
<dbReference type="KEGG" id="ssl:SS1G_11119"/>
<gene>
    <name evidence="2" type="ORF">sscle_12g088280</name>
</gene>
<evidence type="ECO:0000313" key="3">
    <source>
        <dbReference type="Proteomes" id="UP000177798"/>
    </source>
</evidence>